<evidence type="ECO:0000256" key="2">
    <source>
        <dbReference type="ARBA" id="ARBA00004286"/>
    </source>
</evidence>
<evidence type="ECO:0000256" key="10">
    <source>
        <dbReference type="ARBA" id="ARBA00022833"/>
    </source>
</evidence>
<evidence type="ECO:0000313" key="18">
    <source>
        <dbReference type="RefSeq" id="XP_064072049.1"/>
    </source>
</evidence>
<dbReference type="PANTHER" id="PTHR21220:SF0">
    <property type="entry name" value="DNA-DEPENDENT METALLOPROTEASE SPRTN"/>
    <property type="match status" value="1"/>
</dbReference>
<evidence type="ECO:0000256" key="3">
    <source>
        <dbReference type="ARBA" id="ARBA00010724"/>
    </source>
</evidence>
<keyword evidence="11 18" id="KW-0482">Metalloprotease</keyword>
<keyword evidence="7 15" id="KW-0227">DNA damage</keyword>
<evidence type="ECO:0000256" key="4">
    <source>
        <dbReference type="ARBA" id="ARBA00022454"/>
    </source>
</evidence>
<evidence type="ECO:0000256" key="9">
    <source>
        <dbReference type="ARBA" id="ARBA00022801"/>
    </source>
</evidence>
<dbReference type="SMART" id="SM00731">
    <property type="entry name" value="SprT"/>
    <property type="match status" value="1"/>
</dbReference>
<keyword evidence="12 15" id="KW-0234">DNA repair</keyword>
<evidence type="ECO:0000256" key="5">
    <source>
        <dbReference type="ARBA" id="ARBA00022670"/>
    </source>
</evidence>
<comment type="similarity">
    <text evidence="3">Belongs to the Spartan family.</text>
</comment>
<keyword evidence="13" id="KW-0539">Nucleus</keyword>
<protein>
    <recommendedName>
        <fullName evidence="14">Protein with SprT-like domain at the N terminus</fullName>
    </recommendedName>
</protein>
<dbReference type="Proteomes" id="UP001652626">
    <property type="component" value="Chromosome 10"/>
</dbReference>
<dbReference type="GeneID" id="113395933"/>
<evidence type="ECO:0000256" key="8">
    <source>
        <dbReference type="ARBA" id="ARBA00022771"/>
    </source>
</evidence>
<keyword evidence="8 15" id="KW-0863">Zinc-finger</keyword>
<evidence type="ECO:0000256" key="1">
    <source>
        <dbReference type="ARBA" id="ARBA00004123"/>
    </source>
</evidence>
<dbReference type="InterPro" id="IPR006642">
    <property type="entry name" value="Rad18_UBZ4"/>
</dbReference>
<dbReference type="GO" id="GO:0008237">
    <property type="term" value="F:metallopeptidase activity"/>
    <property type="evidence" value="ECO:0007669"/>
    <property type="project" value="UniProtKB-KW"/>
</dbReference>
<proteinExistence type="inferred from homology"/>
<evidence type="ECO:0000256" key="14">
    <source>
        <dbReference type="ARBA" id="ARBA00030396"/>
    </source>
</evidence>
<evidence type="ECO:0000256" key="12">
    <source>
        <dbReference type="ARBA" id="ARBA00023204"/>
    </source>
</evidence>
<dbReference type="PANTHER" id="PTHR21220">
    <property type="entry name" value="DNA-DEPENDENT METALLOPROTEASE SPRTN"/>
    <property type="match status" value="1"/>
</dbReference>
<keyword evidence="6" id="KW-0479">Metal-binding</keyword>
<accession>A0ABM4AL68</accession>
<evidence type="ECO:0000313" key="17">
    <source>
        <dbReference type="Proteomes" id="UP001652626"/>
    </source>
</evidence>
<dbReference type="SMART" id="SM00734">
    <property type="entry name" value="ZnF_Rad18"/>
    <property type="match status" value="3"/>
</dbReference>
<dbReference type="Pfam" id="PF10263">
    <property type="entry name" value="SprT-like"/>
    <property type="match status" value="1"/>
</dbReference>
<keyword evidence="10" id="KW-0862">Zinc</keyword>
<evidence type="ECO:0000256" key="13">
    <source>
        <dbReference type="ARBA" id="ARBA00023242"/>
    </source>
</evidence>
<dbReference type="InterPro" id="IPR055220">
    <property type="entry name" value="SPRTN_ZBD"/>
</dbReference>
<sequence length="642" mass="72379">MNLADPDLELVDPTPNVHALFIHFDKIFFWTQLASRAVVRWSKRMYSCAGTCSYDRCICDIALSEPLLKLRPRKDLVETLLHEMIHAYLFITDRDRDRDGHGPNFQKHMHRINKAAGLNISIYHDFHDEVKLYQTHWWRCDGPCQFKKPHFGIVRRSMNRAPGPSDFWWNSHKRNCGGNFVKFKEPEKHQKKKAPNPKPVADITKYTKKTNKDSKTEKISKPVLKDSNMLPDKSNTFTKSNSSSTIVVTKKNNIVFNPQVPKPLVVFSGKGQTISDTSTTNSEDVVERVRNVWANKDLPMTFSNTKVSTNTKNLNKHKAEEIDVSSPPAKIKKIDDYFKRNATSVLKDLYGQDFVITEVNSNKRLSVVSVQSDSVDCPVCSSKISSTEINKHLDECLNKEIIETICNDNEDIKPVIIVKADPDKVNNNIPANVSYSNYTNDEKSKSFKNDIKVPNIQTKSIDSNDVPLQFLNIKTECVDLTDLPNSNALIETSETNIKNESVLNNNGQAKNRRSGAFVSAKLEKVDFKSTPTSPPRIKIEPGCSENIDSSVEQKCPCCGEIVTKTIEEHFDECLAFFDNNTTIPTEGASTSFANETIVIDDDSDICDETLTLNATGTKSPCPCCLKMIELADMNDHLDICLS</sequence>
<evidence type="ECO:0000256" key="7">
    <source>
        <dbReference type="ARBA" id="ARBA00022763"/>
    </source>
</evidence>
<reference evidence="18" key="1">
    <citation type="submission" date="2025-08" db="UniProtKB">
        <authorList>
            <consortium name="RefSeq"/>
        </authorList>
    </citation>
    <scope>IDENTIFICATION</scope>
    <source>
        <tissue evidence="18">Whole body</tissue>
    </source>
</reference>
<keyword evidence="9" id="KW-0378">Hydrolase</keyword>
<dbReference type="Gene3D" id="3.30.160.60">
    <property type="entry name" value="Classic Zinc Finger"/>
    <property type="match status" value="2"/>
</dbReference>
<gene>
    <name evidence="18" type="primary">Mh</name>
</gene>
<evidence type="ECO:0000256" key="6">
    <source>
        <dbReference type="ARBA" id="ARBA00022723"/>
    </source>
</evidence>
<keyword evidence="4" id="KW-0158">Chromosome</keyword>
<dbReference type="Pfam" id="PF22934">
    <property type="entry name" value="SPRTN_ZBD"/>
    <property type="match status" value="1"/>
</dbReference>
<feature type="domain" description="UBZ4-type" evidence="16">
    <location>
        <begin position="374"/>
        <end position="401"/>
    </location>
</feature>
<dbReference type="InterPro" id="IPR006640">
    <property type="entry name" value="SprT-like_domain"/>
</dbReference>
<evidence type="ECO:0000256" key="11">
    <source>
        <dbReference type="ARBA" id="ARBA00023049"/>
    </source>
</evidence>
<dbReference type="RefSeq" id="XP_064072049.1">
    <property type="nucleotide sequence ID" value="XM_064215979.1"/>
</dbReference>
<organism evidence="17 18">
    <name type="scientific">Vanessa tameamea</name>
    <name type="common">Kamehameha butterfly</name>
    <dbReference type="NCBI Taxonomy" id="334116"/>
    <lineage>
        <taxon>Eukaryota</taxon>
        <taxon>Metazoa</taxon>
        <taxon>Ecdysozoa</taxon>
        <taxon>Arthropoda</taxon>
        <taxon>Hexapoda</taxon>
        <taxon>Insecta</taxon>
        <taxon>Pterygota</taxon>
        <taxon>Neoptera</taxon>
        <taxon>Endopterygota</taxon>
        <taxon>Lepidoptera</taxon>
        <taxon>Glossata</taxon>
        <taxon>Ditrysia</taxon>
        <taxon>Papilionoidea</taxon>
        <taxon>Nymphalidae</taxon>
        <taxon>Nymphalinae</taxon>
        <taxon>Vanessa</taxon>
    </lineage>
</organism>
<evidence type="ECO:0000259" key="16">
    <source>
        <dbReference type="PROSITE" id="PS51908"/>
    </source>
</evidence>
<keyword evidence="17" id="KW-1185">Reference proteome</keyword>
<keyword evidence="5" id="KW-0645">Protease</keyword>
<dbReference type="InterPro" id="IPR044245">
    <property type="entry name" value="Spartan"/>
</dbReference>
<dbReference type="PROSITE" id="PS51908">
    <property type="entry name" value="ZF_UBZ4"/>
    <property type="match status" value="1"/>
</dbReference>
<comment type="subcellular location">
    <subcellularLocation>
        <location evidence="2">Chromosome</location>
    </subcellularLocation>
    <subcellularLocation>
        <location evidence="1">Nucleus</location>
    </subcellularLocation>
</comment>
<name>A0ABM4AL68_VANTA</name>
<evidence type="ECO:0000256" key="15">
    <source>
        <dbReference type="PROSITE-ProRule" id="PRU01256"/>
    </source>
</evidence>